<comment type="similarity">
    <text evidence="1">Belongs to the GST superfamily.</text>
</comment>
<name>A0A2S9YMB2_9BACT</name>
<feature type="domain" description="GST N-terminal" evidence="2">
    <location>
        <begin position="1"/>
        <end position="81"/>
    </location>
</feature>
<dbReference type="InterPro" id="IPR036282">
    <property type="entry name" value="Glutathione-S-Trfase_C_sf"/>
</dbReference>
<evidence type="ECO:0000313" key="5">
    <source>
        <dbReference type="Proteomes" id="UP000238823"/>
    </source>
</evidence>
<dbReference type="GO" id="GO:0004364">
    <property type="term" value="F:glutathione transferase activity"/>
    <property type="evidence" value="ECO:0007669"/>
    <property type="project" value="UniProtKB-EC"/>
</dbReference>
<dbReference type="Proteomes" id="UP000238823">
    <property type="component" value="Unassembled WGS sequence"/>
</dbReference>
<organism evidence="4 5">
    <name type="scientific">Enhygromyxa salina</name>
    <dbReference type="NCBI Taxonomy" id="215803"/>
    <lineage>
        <taxon>Bacteria</taxon>
        <taxon>Pseudomonadati</taxon>
        <taxon>Myxococcota</taxon>
        <taxon>Polyangia</taxon>
        <taxon>Nannocystales</taxon>
        <taxon>Nannocystaceae</taxon>
        <taxon>Enhygromyxa</taxon>
    </lineage>
</organism>
<reference evidence="4 5" key="1">
    <citation type="submission" date="2018-03" db="EMBL/GenBank/DDBJ databases">
        <title>Draft Genome Sequences of the Obligatory Marine Myxobacteria Enhygromyxa salina SWB007.</title>
        <authorList>
            <person name="Poehlein A."/>
            <person name="Moghaddam J.A."/>
            <person name="Harms H."/>
            <person name="Alanjari M."/>
            <person name="Koenig G.M."/>
            <person name="Daniel R."/>
            <person name="Schaeberle T.F."/>
        </authorList>
    </citation>
    <scope>NUCLEOTIDE SEQUENCE [LARGE SCALE GENOMIC DNA]</scope>
    <source>
        <strain evidence="4 5">SWB007</strain>
    </source>
</reference>
<dbReference type="Pfam" id="PF00043">
    <property type="entry name" value="GST_C"/>
    <property type="match status" value="1"/>
</dbReference>
<dbReference type="InterPro" id="IPR004046">
    <property type="entry name" value="GST_C"/>
</dbReference>
<protein>
    <submittedName>
        <fullName evidence="4">Glutathione S-transferase GstB</fullName>
        <ecNumber evidence="4">2.5.1.18</ecNumber>
    </submittedName>
</protein>
<dbReference type="SUPFAM" id="SSF47616">
    <property type="entry name" value="GST C-terminal domain-like"/>
    <property type="match status" value="1"/>
</dbReference>
<dbReference type="InterPro" id="IPR004045">
    <property type="entry name" value="Glutathione_S-Trfase_N"/>
</dbReference>
<dbReference type="Gene3D" id="3.40.30.10">
    <property type="entry name" value="Glutaredoxin"/>
    <property type="match status" value="1"/>
</dbReference>
<evidence type="ECO:0000313" key="4">
    <source>
        <dbReference type="EMBL" id="PRQ06222.1"/>
    </source>
</evidence>
<dbReference type="SUPFAM" id="SSF52833">
    <property type="entry name" value="Thioredoxin-like"/>
    <property type="match status" value="1"/>
</dbReference>
<dbReference type="EMBL" id="PVNL01000079">
    <property type="protein sequence ID" value="PRQ06222.1"/>
    <property type="molecule type" value="Genomic_DNA"/>
</dbReference>
<evidence type="ECO:0000256" key="1">
    <source>
        <dbReference type="RuleBase" id="RU003494"/>
    </source>
</evidence>
<dbReference type="EC" id="2.5.1.18" evidence="4"/>
<accession>A0A2S9YMB2</accession>
<keyword evidence="4" id="KW-0808">Transferase</keyword>
<evidence type="ECO:0000259" key="2">
    <source>
        <dbReference type="PROSITE" id="PS50404"/>
    </source>
</evidence>
<feature type="domain" description="GST C-terminal" evidence="3">
    <location>
        <begin position="87"/>
        <end position="205"/>
    </location>
</feature>
<dbReference type="PROSITE" id="PS50404">
    <property type="entry name" value="GST_NTER"/>
    <property type="match status" value="1"/>
</dbReference>
<comment type="caution">
    <text evidence="4">The sequence shown here is derived from an EMBL/GenBank/DDBJ whole genome shotgun (WGS) entry which is preliminary data.</text>
</comment>
<dbReference type="Gene3D" id="1.20.1050.10">
    <property type="match status" value="1"/>
</dbReference>
<dbReference type="AlphaFoldDB" id="A0A2S9YMB2"/>
<dbReference type="SFLD" id="SFLDG01150">
    <property type="entry name" value="Main.1:_Beta-like"/>
    <property type="match status" value="1"/>
</dbReference>
<dbReference type="OrthoDB" id="5740960at2"/>
<dbReference type="SFLD" id="SFLDS00019">
    <property type="entry name" value="Glutathione_Transferase_(cytos"/>
    <property type="match status" value="1"/>
</dbReference>
<dbReference type="InterPro" id="IPR040079">
    <property type="entry name" value="Glutathione_S-Trfase"/>
</dbReference>
<dbReference type="InterPro" id="IPR036249">
    <property type="entry name" value="Thioredoxin-like_sf"/>
</dbReference>
<dbReference type="CDD" id="cd03046">
    <property type="entry name" value="GST_N_GTT1_like"/>
    <property type="match status" value="1"/>
</dbReference>
<dbReference type="Pfam" id="PF02798">
    <property type="entry name" value="GST_N"/>
    <property type="match status" value="1"/>
</dbReference>
<dbReference type="RefSeq" id="WP_106091021.1">
    <property type="nucleotide sequence ID" value="NZ_PVNL01000079.1"/>
</dbReference>
<dbReference type="PANTHER" id="PTHR44051:SF8">
    <property type="entry name" value="GLUTATHIONE S-TRANSFERASE GSTA"/>
    <property type="match status" value="1"/>
</dbReference>
<gene>
    <name evidence="4" type="primary">gstB</name>
    <name evidence="4" type="ORF">ENSA7_40700</name>
</gene>
<evidence type="ECO:0000259" key="3">
    <source>
        <dbReference type="PROSITE" id="PS50405"/>
    </source>
</evidence>
<dbReference type="SFLD" id="SFLDG00358">
    <property type="entry name" value="Main_(cytGST)"/>
    <property type="match status" value="1"/>
</dbReference>
<sequence>MSITFYFAPMSTASTVRWSLEELQIPYEGVQVDIKDDADKKTKLGPVNPNMAVPVLVHDGVAIFESAAIQIYLGETFGVDKGLYPKPGPARGEALKWLVWANVTLGGAMSRWLGNTQGPQEQRNAAAGAQARKDLDRLIGMVEENLGDRTYMLGDTVSLVDFHLVSFFQWFGFCGVDFAPFPQLGALIGRCSGRPANQKLMAAET</sequence>
<dbReference type="PANTHER" id="PTHR44051">
    <property type="entry name" value="GLUTATHIONE S-TRANSFERASE-RELATED"/>
    <property type="match status" value="1"/>
</dbReference>
<proteinExistence type="inferred from homology"/>
<dbReference type="PROSITE" id="PS50405">
    <property type="entry name" value="GST_CTER"/>
    <property type="match status" value="1"/>
</dbReference>
<dbReference type="InterPro" id="IPR010987">
    <property type="entry name" value="Glutathione-S-Trfase_C-like"/>
</dbReference>